<dbReference type="AlphaFoldDB" id="A0A0A8XR71"/>
<name>A0A0A8XR71_ARUDO</name>
<organism evidence="2">
    <name type="scientific">Arundo donax</name>
    <name type="common">Giant reed</name>
    <name type="synonym">Donax arundinaceus</name>
    <dbReference type="NCBI Taxonomy" id="35708"/>
    <lineage>
        <taxon>Eukaryota</taxon>
        <taxon>Viridiplantae</taxon>
        <taxon>Streptophyta</taxon>
        <taxon>Embryophyta</taxon>
        <taxon>Tracheophyta</taxon>
        <taxon>Spermatophyta</taxon>
        <taxon>Magnoliopsida</taxon>
        <taxon>Liliopsida</taxon>
        <taxon>Poales</taxon>
        <taxon>Poaceae</taxon>
        <taxon>PACMAD clade</taxon>
        <taxon>Arundinoideae</taxon>
        <taxon>Arundineae</taxon>
        <taxon>Arundo</taxon>
    </lineage>
</organism>
<feature type="compositionally biased region" description="Basic and acidic residues" evidence="1">
    <location>
        <begin position="1"/>
        <end position="12"/>
    </location>
</feature>
<protein>
    <submittedName>
        <fullName evidence="2">Uncharacterized protein</fullName>
    </submittedName>
</protein>
<evidence type="ECO:0000256" key="1">
    <source>
        <dbReference type="SAM" id="MobiDB-lite"/>
    </source>
</evidence>
<evidence type="ECO:0000313" key="2">
    <source>
        <dbReference type="EMBL" id="JAD15130.1"/>
    </source>
</evidence>
<sequence>MKEISKEKKTEPEMFMTEPHVDMRHPQIQIISVIYD</sequence>
<feature type="region of interest" description="Disordered" evidence="1">
    <location>
        <begin position="1"/>
        <end position="21"/>
    </location>
</feature>
<reference evidence="2" key="1">
    <citation type="submission" date="2014-09" db="EMBL/GenBank/DDBJ databases">
        <authorList>
            <person name="Magalhaes I.L.F."/>
            <person name="Oliveira U."/>
            <person name="Santos F.R."/>
            <person name="Vidigal T.H.D.A."/>
            <person name="Brescovit A.D."/>
            <person name="Santos A.J."/>
        </authorList>
    </citation>
    <scope>NUCLEOTIDE SEQUENCE</scope>
    <source>
        <tissue evidence="2">Shoot tissue taken approximately 20 cm above the soil surface</tissue>
    </source>
</reference>
<reference evidence="2" key="2">
    <citation type="journal article" date="2015" name="Data Brief">
        <title>Shoot transcriptome of the giant reed, Arundo donax.</title>
        <authorList>
            <person name="Barrero R.A."/>
            <person name="Guerrero F.D."/>
            <person name="Moolhuijzen P."/>
            <person name="Goolsby J.A."/>
            <person name="Tidwell J."/>
            <person name="Bellgard S.E."/>
            <person name="Bellgard M.I."/>
        </authorList>
    </citation>
    <scope>NUCLEOTIDE SEQUENCE</scope>
    <source>
        <tissue evidence="2">Shoot tissue taken approximately 20 cm above the soil surface</tissue>
    </source>
</reference>
<dbReference type="EMBL" id="GBRH01282765">
    <property type="protein sequence ID" value="JAD15130.1"/>
    <property type="molecule type" value="Transcribed_RNA"/>
</dbReference>
<accession>A0A0A8XR71</accession>
<proteinExistence type="predicted"/>